<dbReference type="OrthoDB" id="112777at2"/>
<dbReference type="RefSeq" id="WP_014022993.1">
    <property type="nucleotide sequence ID" value="NC_015914.1"/>
</dbReference>
<dbReference type="PANTHER" id="PTHR43245">
    <property type="entry name" value="BIFUNCTIONAL POLYMYXIN RESISTANCE PROTEIN ARNA"/>
    <property type="match status" value="1"/>
</dbReference>
<dbReference type="Pfam" id="PF01370">
    <property type="entry name" value="Epimerase"/>
    <property type="match status" value="1"/>
</dbReference>
<dbReference type="HOGENOM" id="CLU_049717_2_0_10"/>
<reference evidence="3" key="1">
    <citation type="submission" date="2011-07" db="EMBL/GenBank/DDBJ databases">
        <title>The complete genome of Cyclobacterium marinum DSM 745.</title>
        <authorList>
            <person name="Lucas S."/>
            <person name="Han J."/>
            <person name="Lapidus A."/>
            <person name="Bruce D."/>
            <person name="Goodwin L."/>
            <person name="Pitluck S."/>
            <person name="Peters L."/>
            <person name="Kyrpides N."/>
            <person name="Mavromatis K."/>
            <person name="Ivanova N."/>
            <person name="Ovchinnikova G."/>
            <person name="Chertkov O."/>
            <person name="Detter J.C."/>
            <person name="Tapia R."/>
            <person name="Han C."/>
            <person name="Land M."/>
            <person name="Hauser L."/>
            <person name="Markowitz V."/>
            <person name="Cheng J.-F."/>
            <person name="Hugenholtz P."/>
            <person name="Woyke T."/>
            <person name="Wu D."/>
            <person name="Tindall B."/>
            <person name="Schuetze A."/>
            <person name="Brambilla E."/>
            <person name="Klenk H.-P."/>
            <person name="Eisen J.A."/>
        </authorList>
    </citation>
    <scope>NUCLEOTIDE SEQUENCE [LARGE SCALE GENOMIC DNA]</scope>
    <source>
        <strain evidence="3">ATCC 25205 / DSM 745 / LMG 13164 / NCIMB 1802</strain>
    </source>
</reference>
<dbReference type="InterPro" id="IPR036291">
    <property type="entry name" value="NAD(P)-bd_dom_sf"/>
</dbReference>
<organism evidence="2 3">
    <name type="scientific">Cyclobacterium marinum (strain ATCC 25205 / DSM 745 / LMG 13164 / NCIMB 1802)</name>
    <name type="common">Flectobacillus marinus</name>
    <dbReference type="NCBI Taxonomy" id="880070"/>
    <lineage>
        <taxon>Bacteria</taxon>
        <taxon>Pseudomonadati</taxon>
        <taxon>Bacteroidota</taxon>
        <taxon>Cytophagia</taxon>
        <taxon>Cytophagales</taxon>
        <taxon>Cyclobacteriaceae</taxon>
        <taxon>Cyclobacterium</taxon>
    </lineage>
</organism>
<dbReference type="Gene3D" id="3.40.50.720">
    <property type="entry name" value="NAD(P)-binding Rossmann-like Domain"/>
    <property type="match status" value="1"/>
</dbReference>
<gene>
    <name evidence="2" type="ordered locus">Cycma_5030</name>
</gene>
<dbReference type="AlphaFoldDB" id="G0J8B4"/>
<dbReference type="PANTHER" id="PTHR43245:SF13">
    <property type="entry name" value="UDP-D-APIOSE_UDP-D-XYLOSE SYNTHASE 2"/>
    <property type="match status" value="1"/>
</dbReference>
<protein>
    <submittedName>
        <fullName evidence="2">NAD-dependent epimerase/dehydratase</fullName>
    </submittedName>
</protein>
<evidence type="ECO:0000259" key="1">
    <source>
        <dbReference type="Pfam" id="PF01370"/>
    </source>
</evidence>
<feature type="domain" description="NAD-dependent epimerase/dehydratase" evidence="1">
    <location>
        <begin position="4"/>
        <end position="203"/>
    </location>
</feature>
<dbReference type="eggNOG" id="COG0451">
    <property type="taxonomic scope" value="Bacteria"/>
</dbReference>
<dbReference type="InterPro" id="IPR001509">
    <property type="entry name" value="Epimerase_deHydtase"/>
</dbReference>
<sequence>MQTIIGSGGAIGTELAKALLAYTQRIRLVSRNPKKVNDTDEIFSADVLDSNTLKKAIHGSSIVYVTVGFTYSHQQWANKWIPFVKDLINICSENNCKLVFFDNVYMYDPNFLNGMTEETQVNPSSKKGVIRAEIAKMILDAIAAKKLKALIARSADFYGPSISNNSLLTETVFNPLSRGKKANWLVSDRFLHSFTYTIDAAVATALLGNTEAAYGEVWHLPTASAPYTGKQWIEHIAKGLGTKPKIQLAPKFLIKIMGIFNPIMRESVEMLYQYDRDYVFDSSKFEKAFDFTPTPYELGINYIIETDYKQVKNQ</sequence>
<dbReference type="Proteomes" id="UP000001635">
    <property type="component" value="Chromosome"/>
</dbReference>
<dbReference type="InterPro" id="IPR050177">
    <property type="entry name" value="Lipid_A_modif_metabolic_enz"/>
</dbReference>
<accession>G0J8B4</accession>
<evidence type="ECO:0000313" key="3">
    <source>
        <dbReference type="Proteomes" id="UP000001635"/>
    </source>
</evidence>
<dbReference type="STRING" id="880070.Cycma_5030"/>
<dbReference type="SUPFAM" id="SSF51735">
    <property type="entry name" value="NAD(P)-binding Rossmann-fold domains"/>
    <property type="match status" value="1"/>
</dbReference>
<evidence type="ECO:0000313" key="2">
    <source>
        <dbReference type="EMBL" id="AEL28714.1"/>
    </source>
</evidence>
<dbReference type="KEGG" id="cmr:Cycma_5030"/>
<dbReference type="EMBL" id="CP002955">
    <property type="protein sequence ID" value="AEL28714.1"/>
    <property type="molecule type" value="Genomic_DNA"/>
</dbReference>
<name>G0J8B4_CYCMS</name>
<keyword evidence="3" id="KW-1185">Reference proteome</keyword>
<proteinExistence type="predicted"/>